<dbReference type="PANTHER" id="PTHR40617:SF1">
    <property type="entry name" value="ATTH DOMAIN-CONTAINING PROTEIN-RELATED"/>
    <property type="match status" value="1"/>
</dbReference>
<accession>A0A8G0L220</accession>
<protein>
    <submittedName>
        <fullName evidence="2">Uncharacterized protein</fullName>
    </submittedName>
</protein>
<evidence type="ECO:0000256" key="1">
    <source>
        <dbReference type="SAM" id="SignalP"/>
    </source>
</evidence>
<dbReference type="Proteomes" id="UP000826661">
    <property type="component" value="Chromosome I"/>
</dbReference>
<feature type="signal peptide" evidence="1">
    <location>
        <begin position="1"/>
        <end position="20"/>
    </location>
</feature>
<gene>
    <name evidence="2" type="ORF">H0G86_001653</name>
</gene>
<dbReference type="PANTHER" id="PTHR40617">
    <property type="entry name" value="TERPENE CYCLASE ASQC"/>
    <property type="match status" value="1"/>
</dbReference>
<dbReference type="Gene3D" id="2.40.370.10">
    <property type="entry name" value="AttH-like domain"/>
    <property type="match status" value="2"/>
</dbReference>
<dbReference type="EMBL" id="CP075864">
    <property type="protein sequence ID" value="QYS94316.1"/>
    <property type="molecule type" value="Genomic_DNA"/>
</dbReference>
<sequence>MLLKPLLCLWALSSCYLVTGAQTYGSKGELWLAPTSNEPSIHSPYVTSGPTLNVSLNQAIRVQSAAGFNSHWVGHWVTTTDNLHFVLITFSNVVNGGPNNATDGGSANGCLIYSLESGGSNSSFIAGKLTTFGQDKLRIQFGDQYELHSLTDDNISAINVIANYTESNFGLNTTFQPRGSLLFNGGSGSLYWGSVFNQQWSSSAAYTTGTFTINGTRHIIDPNRSTTWYDRQWGEKNPTQGWHWFPIQLENGVRISTWVIPTEQGDAVKAFATALYPNGEQEVISVNPDIKPKDAWVSPTTNRTCLAHLGTLIFFRRDNNMHSQLDTLMLPKTYPPPYEEHNGTAEDAKDIDSPNEEIFVPPHIMQKIMALKTHKERIRMVEEYMKKKGEIVKAKEKALTCQKRARARTIKGAKNDIKDIQKAYWETVHNILDAKEQSFRLFSRGYGFNTCIRACRLLVTARKDEARRFHETETGKIEAIYQNAFKRVDEEYNALLDLMLISDKQNARAEV</sequence>
<name>A0A8G0L220_9HYPO</name>
<evidence type="ECO:0000313" key="3">
    <source>
        <dbReference type="Proteomes" id="UP000826661"/>
    </source>
</evidence>
<dbReference type="InterPro" id="IPR053112">
    <property type="entry name" value="Fungal_Dehydratase/Hydratase"/>
</dbReference>
<keyword evidence="1" id="KW-0732">Signal</keyword>
<dbReference type="AlphaFoldDB" id="A0A8G0L220"/>
<dbReference type="InterPro" id="IPR023374">
    <property type="entry name" value="AttH-like_dom_sf"/>
</dbReference>
<reference evidence="2 3" key="1">
    <citation type="journal article" date="2021" name="BMC Genomics">
        <title>Telomere-to-telomere genome assembly of asparaginase-producing Trichoderma simmonsii.</title>
        <authorList>
            <person name="Chung D."/>
            <person name="Kwon Y.M."/>
            <person name="Yang Y."/>
        </authorList>
    </citation>
    <scope>NUCLEOTIDE SEQUENCE [LARGE SCALE GENOMIC DNA]</scope>
    <source>
        <strain evidence="2 3">GH-Sj1</strain>
    </source>
</reference>
<organism evidence="2 3">
    <name type="scientific">Trichoderma simmonsii</name>
    <dbReference type="NCBI Taxonomy" id="1491479"/>
    <lineage>
        <taxon>Eukaryota</taxon>
        <taxon>Fungi</taxon>
        <taxon>Dikarya</taxon>
        <taxon>Ascomycota</taxon>
        <taxon>Pezizomycotina</taxon>
        <taxon>Sordariomycetes</taxon>
        <taxon>Hypocreomycetidae</taxon>
        <taxon>Hypocreales</taxon>
        <taxon>Hypocreaceae</taxon>
        <taxon>Trichoderma</taxon>
    </lineage>
</organism>
<dbReference type="SUPFAM" id="SSF159245">
    <property type="entry name" value="AttH-like"/>
    <property type="match status" value="1"/>
</dbReference>
<evidence type="ECO:0000313" key="2">
    <source>
        <dbReference type="EMBL" id="QYS94316.1"/>
    </source>
</evidence>
<proteinExistence type="predicted"/>
<keyword evidence="3" id="KW-1185">Reference proteome</keyword>
<feature type="chain" id="PRO_5034516448" evidence="1">
    <location>
        <begin position="21"/>
        <end position="511"/>
    </location>
</feature>